<evidence type="ECO:0000313" key="6">
    <source>
        <dbReference type="Proteomes" id="UP000074310"/>
    </source>
</evidence>
<keyword evidence="3" id="KW-0732">Signal</keyword>
<protein>
    <recommendedName>
        <fullName evidence="4">DUF3857 domain-containing protein</fullName>
    </recommendedName>
</protein>
<feature type="chain" id="PRO_5007548294" description="DUF3857 domain-containing protein" evidence="3">
    <location>
        <begin position="22"/>
        <end position="934"/>
    </location>
</feature>
<evidence type="ECO:0000313" key="5">
    <source>
        <dbReference type="EMBL" id="KTT73771.1"/>
    </source>
</evidence>
<evidence type="ECO:0000256" key="1">
    <source>
        <dbReference type="ARBA" id="ARBA00022737"/>
    </source>
</evidence>
<name>A0A147I594_9SPHN</name>
<keyword evidence="1" id="KW-0677">Repeat</keyword>
<dbReference type="Gene3D" id="2.60.40.3140">
    <property type="match status" value="1"/>
</dbReference>
<dbReference type="OrthoDB" id="98874at2"/>
<organism evidence="5 6">
    <name type="scientific">Sphingomonas endophytica</name>
    <dbReference type="NCBI Taxonomy" id="869719"/>
    <lineage>
        <taxon>Bacteria</taxon>
        <taxon>Pseudomonadati</taxon>
        <taxon>Pseudomonadota</taxon>
        <taxon>Alphaproteobacteria</taxon>
        <taxon>Sphingomonadales</taxon>
        <taxon>Sphingomonadaceae</taxon>
        <taxon>Sphingomonas</taxon>
    </lineage>
</organism>
<sequence>MTMRWLTMGAVCALATGAAQAKDVPLYQPAPDWVKPAPPITPAQLTASAPIYVLLDTQERLKDGQVWRYVDSATRVASQEIMTQAGMLNIPWQPDQGDVIVHKVEIIRGNEHIDLLAGGKRFTVLRREQKLEQREIDGTLTANMPIEGLRIGDVVHTTISVTNHDKALAGNVQASAGLPAAPFRAGFTRTRFLWPADAAIRWKSYAEGGKPPVLSTVGGERELLIEGTLPKQPEQPDDAPPRFRKAPFVEVTSFADWAAVSRTMAPLYATDGLIAPGSPLAAEVARIKAAESDPLKRVALALDLVQEKVRYLYNGMAGGNYTPQTPADTWALRYGDCKAKTLLLLSLLHALDIGAEAVLAPAQAGDLLDGRLASPGAFDHVLVTAKVGDETLWLDGTMTGTKLADIRDVPAFRTVLPLRKTGAQPLAVPFRAPARPSGEAFVELDQRAGITMPILATVRMTMRGQTGAMIGLIASQATPEQTREMAQGAVNSLLSDVRLTDQSLAFDPATGIGTLTASGIVASKWERARGRKRMTLDRTVADLSFAPDRTRPAWRAIPVAIGAPDRTLYHMRLHLPGDGKGYELSGDRALEGAIAGRTVARRVAFDGATISVDDELTVVQPEIAADAIPATRARVALAQSRSLEAVAPAVAPSHVAEVAAAKRSGALKPYELAYAKSIANNPEDKGVYTNRAYYRVGIYDYAAAIPDVSKAIEIEPDADLHLWRASLYEIAGDAKKQRADLEEAMQLAPDRSGPVTQLAQFMVDHGEKDAALAMIDERIAAGGTEAATYMSIKGDLLARTGASDAAVKTLDEAIAANPGNAGLLNSRCWIKGTMRVQLDSAIKDCTQSIELSKNRVAALDSRAMVYFRLDRLEEALTDLAAVLEEAPTQAASLYMRGVIETRQGRKAEGSADLLAARTIAPLIDRDYTRWGIRP</sequence>
<dbReference type="SMART" id="SM00028">
    <property type="entry name" value="TPR"/>
    <property type="match status" value="4"/>
</dbReference>
<dbReference type="InterPro" id="IPR011990">
    <property type="entry name" value="TPR-like_helical_dom_sf"/>
</dbReference>
<gene>
    <name evidence="5" type="ORF">NS334_06960</name>
</gene>
<evidence type="ECO:0000256" key="2">
    <source>
        <dbReference type="ARBA" id="ARBA00022803"/>
    </source>
</evidence>
<dbReference type="PANTHER" id="PTHR44858:SF1">
    <property type="entry name" value="UDP-N-ACETYLGLUCOSAMINE--PEPTIDE N-ACETYLGLUCOSAMINYLTRANSFERASE SPINDLY-RELATED"/>
    <property type="match status" value="1"/>
</dbReference>
<reference evidence="5 6" key="1">
    <citation type="journal article" date="2016" name="Front. Microbiol.">
        <title>Genomic Resource of Rice Seed Associated Bacteria.</title>
        <authorList>
            <person name="Midha S."/>
            <person name="Bansal K."/>
            <person name="Sharma S."/>
            <person name="Kumar N."/>
            <person name="Patil P.P."/>
            <person name="Chaudhry V."/>
            <person name="Patil P.B."/>
        </authorList>
    </citation>
    <scope>NUCLEOTIDE SEQUENCE [LARGE SCALE GENOMIC DNA]</scope>
    <source>
        <strain evidence="5 6">NS334</strain>
    </source>
</reference>
<evidence type="ECO:0000256" key="3">
    <source>
        <dbReference type="SAM" id="SignalP"/>
    </source>
</evidence>
<dbReference type="SUPFAM" id="SSF48452">
    <property type="entry name" value="TPR-like"/>
    <property type="match status" value="2"/>
</dbReference>
<dbReference type="PANTHER" id="PTHR44858">
    <property type="entry name" value="TETRATRICOPEPTIDE REPEAT PROTEIN 6"/>
    <property type="match status" value="1"/>
</dbReference>
<feature type="signal peptide" evidence="3">
    <location>
        <begin position="1"/>
        <end position="21"/>
    </location>
</feature>
<accession>A0A147I594</accession>
<dbReference type="Proteomes" id="UP000074310">
    <property type="component" value="Unassembled WGS sequence"/>
</dbReference>
<dbReference type="Gene3D" id="3.10.620.30">
    <property type="match status" value="1"/>
</dbReference>
<dbReference type="Pfam" id="PF12969">
    <property type="entry name" value="DUF3857"/>
    <property type="match status" value="1"/>
</dbReference>
<keyword evidence="6" id="KW-1185">Reference proteome</keyword>
<proteinExistence type="predicted"/>
<dbReference type="PATRIC" id="fig|869719.3.peg.897"/>
<dbReference type="Gene3D" id="1.25.40.10">
    <property type="entry name" value="Tetratricopeptide repeat domain"/>
    <property type="match status" value="2"/>
</dbReference>
<dbReference type="InterPro" id="IPR038765">
    <property type="entry name" value="Papain-like_cys_pep_sf"/>
</dbReference>
<evidence type="ECO:0000259" key="4">
    <source>
        <dbReference type="Pfam" id="PF12969"/>
    </source>
</evidence>
<dbReference type="InterPro" id="IPR019734">
    <property type="entry name" value="TPR_rpt"/>
</dbReference>
<dbReference type="SUPFAM" id="SSF54001">
    <property type="entry name" value="Cysteine proteinases"/>
    <property type="match status" value="1"/>
</dbReference>
<dbReference type="InterPro" id="IPR050498">
    <property type="entry name" value="Ycf3"/>
</dbReference>
<comment type="caution">
    <text evidence="5">The sequence shown here is derived from an EMBL/GenBank/DDBJ whole genome shotgun (WGS) entry which is preliminary data.</text>
</comment>
<dbReference type="Pfam" id="PF13432">
    <property type="entry name" value="TPR_16"/>
    <property type="match status" value="2"/>
</dbReference>
<dbReference type="EMBL" id="LDTB01000016">
    <property type="protein sequence ID" value="KTT73771.1"/>
    <property type="molecule type" value="Genomic_DNA"/>
</dbReference>
<feature type="domain" description="DUF3857" evidence="4">
    <location>
        <begin position="63"/>
        <end position="222"/>
    </location>
</feature>
<keyword evidence="2" id="KW-0802">TPR repeat</keyword>
<dbReference type="AlphaFoldDB" id="A0A147I594"/>
<dbReference type="InterPro" id="IPR024618">
    <property type="entry name" value="DUF3857"/>
</dbReference>